<dbReference type="GO" id="GO:0005829">
    <property type="term" value="C:cytosol"/>
    <property type="evidence" value="ECO:0007669"/>
    <property type="project" value="TreeGrafter"/>
</dbReference>
<dbReference type="InterPro" id="IPR043128">
    <property type="entry name" value="Rev_trsase/Diguanyl_cyclase"/>
</dbReference>
<proteinExistence type="inferred from homology"/>
<gene>
    <name evidence="12" type="ORF">SAMN04488125_10589</name>
</gene>
<dbReference type="PROSITE" id="PS50173">
    <property type="entry name" value="UMUC"/>
    <property type="match status" value="1"/>
</dbReference>
<evidence type="ECO:0000256" key="2">
    <source>
        <dbReference type="ARBA" id="ARBA00010945"/>
    </source>
</evidence>
<dbReference type="InterPro" id="IPR050116">
    <property type="entry name" value="DNA_polymerase-Y"/>
</dbReference>
<evidence type="ECO:0000256" key="3">
    <source>
        <dbReference type="ARBA" id="ARBA00011245"/>
    </source>
</evidence>
<dbReference type="InterPro" id="IPR025188">
    <property type="entry name" value="DUF4113"/>
</dbReference>
<comment type="subunit">
    <text evidence="3">Monomer.</text>
</comment>
<evidence type="ECO:0000256" key="10">
    <source>
        <dbReference type="ARBA" id="ARBA00049244"/>
    </source>
</evidence>
<organism evidence="12 13">
    <name type="scientific">Methylorubrum salsuginis</name>
    <dbReference type="NCBI Taxonomy" id="414703"/>
    <lineage>
        <taxon>Bacteria</taxon>
        <taxon>Pseudomonadati</taxon>
        <taxon>Pseudomonadota</taxon>
        <taxon>Alphaproteobacteria</taxon>
        <taxon>Hyphomicrobiales</taxon>
        <taxon>Methylobacteriaceae</taxon>
        <taxon>Methylorubrum</taxon>
    </lineage>
</organism>
<evidence type="ECO:0000256" key="8">
    <source>
        <dbReference type="ARBA" id="ARBA00023236"/>
    </source>
</evidence>
<keyword evidence="8" id="KW-0742">SOS response</keyword>
<name>A0A1I4CYB8_9HYPH</name>
<dbReference type="Pfam" id="PF00817">
    <property type="entry name" value="IMS"/>
    <property type="match status" value="1"/>
</dbReference>
<dbReference type="OrthoDB" id="9808813at2"/>
<reference evidence="13" key="1">
    <citation type="submission" date="2016-10" db="EMBL/GenBank/DDBJ databases">
        <authorList>
            <person name="Varghese N."/>
            <person name="Submissions S."/>
        </authorList>
    </citation>
    <scope>NUCLEOTIDE SEQUENCE [LARGE SCALE GENOMIC DNA]</scope>
    <source>
        <strain evidence="13">CGMCC 1.6474</strain>
    </source>
</reference>
<accession>A0A1I4CYB8</accession>
<keyword evidence="13" id="KW-1185">Reference proteome</keyword>
<dbReference type="Gene3D" id="3.40.1170.60">
    <property type="match status" value="1"/>
</dbReference>
<dbReference type="Pfam" id="PF11799">
    <property type="entry name" value="IMS_C"/>
    <property type="match status" value="1"/>
</dbReference>
<dbReference type="Proteomes" id="UP000198804">
    <property type="component" value="Unassembled WGS sequence"/>
</dbReference>
<dbReference type="GO" id="GO:0003887">
    <property type="term" value="F:DNA-directed DNA polymerase activity"/>
    <property type="evidence" value="ECO:0007669"/>
    <property type="project" value="UniProtKB-EC"/>
</dbReference>
<evidence type="ECO:0000313" key="13">
    <source>
        <dbReference type="Proteomes" id="UP000198804"/>
    </source>
</evidence>
<dbReference type="EMBL" id="FOSV01000005">
    <property type="protein sequence ID" value="SFK86318.1"/>
    <property type="molecule type" value="Genomic_DNA"/>
</dbReference>
<keyword evidence="7" id="KW-0234">DNA repair</keyword>
<dbReference type="Pfam" id="PF13438">
    <property type="entry name" value="DUF4113"/>
    <property type="match status" value="1"/>
</dbReference>
<dbReference type="InterPro" id="IPR043502">
    <property type="entry name" value="DNA/RNA_pol_sf"/>
</dbReference>
<dbReference type="GO" id="GO:0009432">
    <property type="term" value="P:SOS response"/>
    <property type="evidence" value="ECO:0007669"/>
    <property type="project" value="UniProtKB-KW"/>
</dbReference>
<dbReference type="RefSeq" id="WP_091944061.1">
    <property type="nucleotide sequence ID" value="NZ_FOSV01000005.1"/>
</dbReference>
<dbReference type="GO" id="GO:0003684">
    <property type="term" value="F:damaged DNA binding"/>
    <property type="evidence" value="ECO:0007669"/>
    <property type="project" value="InterPro"/>
</dbReference>
<evidence type="ECO:0000256" key="5">
    <source>
        <dbReference type="ARBA" id="ARBA00022763"/>
    </source>
</evidence>
<dbReference type="GO" id="GO:0006281">
    <property type="term" value="P:DNA repair"/>
    <property type="evidence" value="ECO:0007669"/>
    <property type="project" value="UniProtKB-KW"/>
</dbReference>
<dbReference type="PANTHER" id="PTHR11076:SF34">
    <property type="entry name" value="PROTEIN UMUC"/>
    <property type="match status" value="1"/>
</dbReference>
<dbReference type="PANTHER" id="PTHR11076">
    <property type="entry name" value="DNA REPAIR POLYMERASE UMUC / TRANSFERASE FAMILY MEMBER"/>
    <property type="match status" value="1"/>
</dbReference>
<dbReference type="GO" id="GO:0042276">
    <property type="term" value="P:error-prone translesion synthesis"/>
    <property type="evidence" value="ECO:0007669"/>
    <property type="project" value="TreeGrafter"/>
</dbReference>
<evidence type="ECO:0000256" key="6">
    <source>
        <dbReference type="ARBA" id="ARBA00023199"/>
    </source>
</evidence>
<keyword evidence="6" id="KW-0741">SOS mutagenesis</keyword>
<evidence type="ECO:0000256" key="7">
    <source>
        <dbReference type="ARBA" id="ARBA00023204"/>
    </source>
</evidence>
<dbReference type="SUPFAM" id="SSF56672">
    <property type="entry name" value="DNA/RNA polymerases"/>
    <property type="match status" value="1"/>
</dbReference>
<dbReference type="InterPro" id="IPR017961">
    <property type="entry name" value="DNA_pol_Y-fam_little_finger"/>
</dbReference>
<evidence type="ECO:0000313" key="12">
    <source>
        <dbReference type="EMBL" id="SFK86318.1"/>
    </source>
</evidence>
<sequence>MSGPAARLRDRIGGGRAIALIDGNSFYCSCERVFDPKLARVPVIVLSNNDGCAIARTAEAKALGIKMGAPYFMIREMCQRQGVRVFSSNYTLYGDMSARINAIYRDATPEVEVYSIDESFLDLTAFTRRDRVALARDIRATVRAWTGIPTCVGLGPTKTLAKLANHIAKTVPELDGVCDLTDPAAYDHWLCRIHVGELWGVGRASLAKLEALGVDTVADLRDIDPRPVRKALTVVGERMIHELRGVSCLGLDLVPARRKGCAVTRSFSGRVTERAELEQAVAAHATRLGEKLRREGLATSHVTVFYHTSEHDRGEPMRSISTVVTLTEATNDTLALIPAALHGVARTWREQGTPPWRYSKAGIVTTDLVPLAGSQRALIGQLDRERSASLMSALDACNARWGRGAVVPARAGLERQRRGWATKFEMRTPRYTTQVEELPVAHA</sequence>
<feature type="domain" description="UmuC" evidence="11">
    <location>
        <begin position="18"/>
        <end position="202"/>
    </location>
</feature>
<dbReference type="AlphaFoldDB" id="A0A1I4CYB8"/>
<comment type="catalytic activity">
    <reaction evidence="10">
        <text>DNA(n) + a 2'-deoxyribonucleoside 5'-triphosphate = DNA(n+1) + diphosphate</text>
        <dbReference type="Rhea" id="RHEA:22508"/>
        <dbReference type="Rhea" id="RHEA-COMP:17339"/>
        <dbReference type="Rhea" id="RHEA-COMP:17340"/>
        <dbReference type="ChEBI" id="CHEBI:33019"/>
        <dbReference type="ChEBI" id="CHEBI:61560"/>
        <dbReference type="ChEBI" id="CHEBI:173112"/>
        <dbReference type="EC" id="2.7.7.7"/>
    </reaction>
</comment>
<dbReference type="STRING" id="414703.SAMN04488125_10589"/>
<dbReference type="InterPro" id="IPR036775">
    <property type="entry name" value="DNA_pol_Y-fam_lit_finger_sf"/>
</dbReference>
<comment type="similarity">
    <text evidence="2">Belongs to the DNA polymerase type-Y family.</text>
</comment>
<dbReference type="Gene3D" id="3.30.1490.100">
    <property type="entry name" value="DNA polymerase, Y-family, little finger domain"/>
    <property type="match status" value="1"/>
</dbReference>
<dbReference type="Gene3D" id="3.30.70.270">
    <property type="match status" value="1"/>
</dbReference>
<evidence type="ECO:0000259" key="11">
    <source>
        <dbReference type="PROSITE" id="PS50173"/>
    </source>
</evidence>
<dbReference type="Gene3D" id="1.10.150.20">
    <property type="entry name" value="5' to 3' exonuclease, C-terminal subdomain"/>
    <property type="match status" value="1"/>
</dbReference>
<comment type="function">
    <text evidence="9">Poorly processive, error-prone DNA polymerase involved in untargeted mutagenesis. Copies undamaged DNA at stalled replication forks, which arise in vivo from mismatched or misaligned primer ends. These misaligned primers can be extended by PolIV. Exhibits no 3'-5' exonuclease (proofreading) activity. May be involved in translesional synthesis, in conjunction with the beta clamp from PolIII.</text>
</comment>
<evidence type="ECO:0000256" key="4">
    <source>
        <dbReference type="ARBA" id="ARBA00012417"/>
    </source>
</evidence>
<evidence type="ECO:0000256" key="1">
    <source>
        <dbReference type="ARBA" id="ARBA00001946"/>
    </source>
</evidence>
<evidence type="ECO:0000256" key="9">
    <source>
        <dbReference type="ARBA" id="ARBA00025589"/>
    </source>
</evidence>
<dbReference type="InterPro" id="IPR001126">
    <property type="entry name" value="UmuC"/>
</dbReference>
<protein>
    <recommendedName>
        <fullName evidence="4">DNA-directed DNA polymerase</fullName>
        <ecNumber evidence="4">2.7.7.7</ecNumber>
    </recommendedName>
</protein>
<keyword evidence="5" id="KW-0227">DNA damage</keyword>
<dbReference type="CDD" id="cd01700">
    <property type="entry name" value="PolY_Pol_V_umuC"/>
    <property type="match status" value="1"/>
</dbReference>
<comment type="cofactor">
    <cofactor evidence="1">
        <name>Mg(2+)</name>
        <dbReference type="ChEBI" id="CHEBI:18420"/>
    </cofactor>
</comment>
<dbReference type="EC" id="2.7.7.7" evidence="4"/>